<name>A0A182IGK0_ANOAR</name>
<proteinExistence type="predicted"/>
<protein>
    <submittedName>
        <fullName evidence="1">Uncharacterized protein</fullName>
    </submittedName>
</protein>
<evidence type="ECO:0000313" key="2">
    <source>
        <dbReference type="Proteomes" id="UP000075840"/>
    </source>
</evidence>
<reference evidence="1" key="1">
    <citation type="submission" date="2022-08" db="UniProtKB">
        <authorList>
            <consortium name="EnsemblMetazoa"/>
        </authorList>
    </citation>
    <scope>IDENTIFICATION</scope>
    <source>
        <strain evidence="1">Dongola</strain>
    </source>
</reference>
<accession>A0A182IGK0</accession>
<keyword evidence="2" id="KW-1185">Reference proteome</keyword>
<organism evidence="1 2">
    <name type="scientific">Anopheles arabiensis</name>
    <name type="common">Mosquito</name>
    <dbReference type="NCBI Taxonomy" id="7173"/>
    <lineage>
        <taxon>Eukaryota</taxon>
        <taxon>Metazoa</taxon>
        <taxon>Ecdysozoa</taxon>
        <taxon>Arthropoda</taxon>
        <taxon>Hexapoda</taxon>
        <taxon>Insecta</taxon>
        <taxon>Pterygota</taxon>
        <taxon>Neoptera</taxon>
        <taxon>Endopterygota</taxon>
        <taxon>Diptera</taxon>
        <taxon>Nematocera</taxon>
        <taxon>Culicoidea</taxon>
        <taxon>Culicidae</taxon>
        <taxon>Anophelinae</taxon>
        <taxon>Anopheles</taxon>
    </lineage>
</organism>
<dbReference type="Proteomes" id="UP000075840">
    <property type="component" value="Unassembled WGS sequence"/>
</dbReference>
<evidence type="ECO:0000313" key="1">
    <source>
        <dbReference type="EnsemblMetazoa" id="AARA014594-PA"/>
    </source>
</evidence>
<dbReference type="EnsemblMetazoa" id="AARA014594-RA">
    <property type="protein sequence ID" value="AARA014594-PA"/>
    <property type="gene ID" value="AARA014594"/>
</dbReference>
<sequence length="15" mass="1807">MRFFPPLLFIARCVP</sequence>
<dbReference type="EMBL" id="APCN01002021">
    <property type="status" value="NOT_ANNOTATED_CDS"/>
    <property type="molecule type" value="Genomic_DNA"/>
</dbReference>
<dbReference type="VEuPathDB" id="VectorBase:AARA014594"/>